<dbReference type="InterPro" id="IPR023214">
    <property type="entry name" value="HAD_sf"/>
</dbReference>
<keyword evidence="1" id="KW-0378">Hydrolase</keyword>
<dbReference type="InterPro" id="IPR036412">
    <property type="entry name" value="HAD-like_sf"/>
</dbReference>
<sequence>MHYLYWDIDGTLLLTGHAGIAALQEAIRLKFNTNDFQFSHTLAGCTDTQIVKTAIKEIKGSCTAADAAGVLIHYYRLLPDFLAKHHGYLLPNVEQTLASLPKANFTSALLTGNASPAAHLKLKHFGLTTHFDYTLSVFGELSEDRDMLAQVALHKLKLQNPKITANQITIIGDTPNDIKCAHAIGARSLIVLSGSTYSATELASYHPWKIIPELPVAIKDLLAILEVRS</sequence>
<protein>
    <submittedName>
        <fullName evidence="1">HAD family hydrolase</fullName>
    </submittedName>
</protein>
<reference evidence="1" key="1">
    <citation type="submission" date="2020-10" db="EMBL/GenBank/DDBJ databases">
        <authorList>
            <person name="Gilroy R."/>
        </authorList>
    </citation>
    <scope>NUCLEOTIDE SEQUENCE</scope>
    <source>
        <strain evidence="1">CHK160-1198</strain>
    </source>
</reference>
<dbReference type="AlphaFoldDB" id="A0A9D1SKD6"/>
<dbReference type="Pfam" id="PF13419">
    <property type="entry name" value="HAD_2"/>
    <property type="match status" value="1"/>
</dbReference>
<dbReference type="InterPro" id="IPR041492">
    <property type="entry name" value="HAD_2"/>
</dbReference>
<dbReference type="InterPro" id="IPR023198">
    <property type="entry name" value="PGP-like_dom2"/>
</dbReference>
<comment type="caution">
    <text evidence="1">The sequence shown here is derived from an EMBL/GenBank/DDBJ whole genome shotgun (WGS) entry which is preliminary data.</text>
</comment>
<dbReference type="Proteomes" id="UP000824099">
    <property type="component" value="Unassembled WGS sequence"/>
</dbReference>
<evidence type="ECO:0000313" key="2">
    <source>
        <dbReference type="Proteomes" id="UP000824099"/>
    </source>
</evidence>
<dbReference type="PANTHER" id="PTHR43434">
    <property type="entry name" value="PHOSPHOGLYCOLATE PHOSPHATASE"/>
    <property type="match status" value="1"/>
</dbReference>
<dbReference type="InterPro" id="IPR050155">
    <property type="entry name" value="HAD-like_hydrolase_sf"/>
</dbReference>
<name>A0A9D1SKD6_9FIRM</name>
<dbReference type="SFLD" id="SFLDS00003">
    <property type="entry name" value="Haloacid_Dehalogenase"/>
    <property type="match status" value="1"/>
</dbReference>
<organism evidence="1 2">
    <name type="scientific">Candidatus Avacidaminococcus intestinavium</name>
    <dbReference type="NCBI Taxonomy" id="2840684"/>
    <lineage>
        <taxon>Bacteria</taxon>
        <taxon>Bacillati</taxon>
        <taxon>Bacillota</taxon>
        <taxon>Negativicutes</taxon>
        <taxon>Acidaminococcales</taxon>
        <taxon>Acidaminococcaceae</taxon>
        <taxon>Acidaminococcaceae incertae sedis</taxon>
        <taxon>Candidatus Avacidaminococcus</taxon>
    </lineage>
</organism>
<dbReference type="Gene3D" id="3.40.50.1000">
    <property type="entry name" value="HAD superfamily/HAD-like"/>
    <property type="match status" value="1"/>
</dbReference>
<reference evidence="1" key="2">
    <citation type="journal article" date="2021" name="PeerJ">
        <title>Extensive microbial diversity within the chicken gut microbiome revealed by metagenomics and culture.</title>
        <authorList>
            <person name="Gilroy R."/>
            <person name="Ravi A."/>
            <person name="Getino M."/>
            <person name="Pursley I."/>
            <person name="Horton D.L."/>
            <person name="Alikhan N.F."/>
            <person name="Baker D."/>
            <person name="Gharbi K."/>
            <person name="Hall N."/>
            <person name="Watson M."/>
            <person name="Adriaenssens E.M."/>
            <person name="Foster-Nyarko E."/>
            <person name="Jarju S."/>
            <person name="Secka A."/>
            <person name="Antonio M."/>
            <person name="Oren A."/>
            <person name="Chaudhuri R.R."/>
            <person name="La Ragione R."/>
            <person name="Hildebrand F."/>
            <person name="Pallen M.J."/>
        </authorList>
    </citation>
    <scope>NUCLEOTIDE SEQUENCE</scope>
    <source>
        <strain evidence="1">CHK160-1198</strain>
    </source>
</reference>
<evidence type="ECO:0000313" key="1">
    <source>
        <dbReference type="EMBL" id="HIU63426.1"/>
    </source>
</evidence>
<proteinExistence type="predicted"/>
<dbReference type="EMBL" id="DVNI01000002">
    <property type="protein sequence ID" value="HIU63426.1"/>
    <property type="molecule type" value="Genomic_DNA"/>
</dbReference>
<dbReference type="GO" id="GO:0008967">
    <property type="term" value="F:phosphoglycolate phosphatase activity"/>
    <property type="evidence" value="ECO:0007669"/>
    <property type="project" value="TreeGrafter"/>
</dbReference>
<dbReference type="SUPFAM" id="SSF56784">
    <property type="entry name" value="HAD-like"/>
    <property type="match status" value="1"/>
</dbReference>
<dbReference type="Gene3D" id="1.10.150.240">
    <property type="entry name" value="Putative phosphatase, domain 2"/>
    <property type="match status" value="1"/>
</dbReference>
<gene>
    <name evidence="1" type="ORF">IAB06_00080</name>
</gene>
<accession>A0A9D1SKD6</accession>
<dbReference type="PANTHER" id="PTHR43434:SF1">
    <property type="entry name" value="PHOSPHOGLYCOLATE PHOSPHATASE"/>
    <property type="match status" value="1"/>
</dbReference>
<dbReference type="GO" id="GO:0006281">
    <property type="term" value="P:DNA repair"/>
    <property type="evidence" value="ECO:0007669"/>
    <property type="project" value="TreeGrafter"/>
</dbReference>
<dbReference type="SFLD" id="SFLDG01129">
    <property type="entry name" value="C1.5:_HAD__Beta-PGM__Phosphata"/>
    <property type="match status" value="1"/>
</dbReference>